<dbReference type="InterPro" id="IPR036428">
    <property type="entry name" value="PCD_sf"/>
</dbReference>
<dbReference type="InterPro" id="IPR001533">
    <property type="entry name" value="Pterin_deHydtase"/>
</dbReference>
<feature type="domain" description="Glyoxalase-like" evidence="6">
    <location>
        <begin position="125"/>
        <end position="214"/>
    </location>
</feature>
<evidence type="ECO:0000256" key="5">
    <source>
        <dbReference type="ARBA" id="ARBA00023239"/>
    </source>
</evidence>
<name>A0A1H1SE30_9MICO</name>
<dbReference type="STRING" id="684552.SAMN04489719_2374"/>
<dbReference type="EMBL" id="LT629734">
    <property type="protein sequence ID" value="SDS46181.1"/>
    <property type="molecule type" value="Genomic_DNA"/>
</dbReference>
<dbReference type="Proteomes" id="UP000199649">
    <property type="component" value="Chromosome I"/>
</dbReference>
<sequence length="232" mass="25394">MEERAAPPLRMTAKEFHARPGVEDWRVLYWGAHAFYACDGFAHAARLVGAVARVVAEVGHEPDVDVRPHGITLRTFTQRNGSLSAIDAELARRVSEVVRAEGGRPDPSQLMVLGLAVAQDRGVDVRPFWSAVLGYEHVDDADAIDPHRRNPHVWVHELDPPKPGRGRTHIDISVPADQARARVDAALAAGGRLVDASPYGWWTIASPENHGIDIAAWPDVEDHEEDAAADDD</sequence>
<dbReference type="Gene3D" id="3.30.1360.20">
    <property type="entry name" value="Transcriptional coactivator/pterin dehydratase"/>
    <property type="match status" value="1"/>
</dbReference>
<evidence type="ECO:0000259" key="6">
    <source>
        <dbReference type="Pfam" id="PF18029"/>
    </source>
</evidence>
<reference evidence="8" key="1">
    <citation type="submission" date="2016-10" db="EMBL/GenBank/DDBJ databases">
        <authorList>
            <person name="Varghese N."/>
            <person name="Submissions S."/>
        </authorList>
    </citation>
    <scope>NUCLEOTIDE SEQUENCE [LARGE SCALE GENOMIC DNA]</scope>
    <source>
        <strain evidence="8">DSM 22965</strain>
    </source>
</reference>
<protein>
    <recommendedName>
        <fullName evidence="4">Putative pterin-4-alpha-carbinolamine dehydratase</fullName>
        <ecNumber evidence="3">4.2.1.96</ecNumber>
    </recommendedName>
</protein>
<dbReference type="SUPFAM" id="SSF55248">
    <property type="entry name" value="PCD-like"/>
    <property type="match status" value="1"/>
</dbReference>
<dbReference type="InterPro" id="IPR041581">
    <property type="entry name" value="Glyoxalase_6"/>
</dbReference>
<evidence type="ECO:0000313" key="7">
    <source>
        <dbReference type="EMBL" id="SDS46181.1"/>
    </source>
</evidence>
<evidence type="ECO:0000256" key="1">
    <source>
        <dbReference type="ARBA" id="ARBA00001554"/>
    </source>
</evidence>
<proteinExistence type="inferred from homology"/>
<evidence type="ECO:0000256" key="2">
    <source>
        <dbReference type="ARBA" id="ARBA00006472"/>
    </source>
</evidence>
<dbReference type="SUPFAM" id="SSF54593">
    <property type="entry name" value="Glyoxalase/Bleomycin resistance protein/Dihydroxybiphenyl dioxygenase"/>
    <property type="match status" value="1"/>
</dbReference>
<dbReference type="InterPro" id="IPR029068">
    <property type="entry name" value="Glyas_Bleomycin-R_OHBP_Dase"/>
</dbReference>
<dbReference type="GO" id="GO:0008124">
    <property type="term" value="F:4-alpha-hydroxytetrahydrobiopterin dehydratase activity"/>
    <property type="evidence" value="ECO:0007669"/>
    <property type="project" value="UniProtKB-EC"/>
</dbReference>
<gene>
    <name evidence="7" type="ORF">SAMN04489719_2374</name>
</gene>
<organism evidence="7 8">
    <name type="scientific">Agrococcus carbonis</name>
    <dbReference type="NCBI Taxonomy" id="684552"/>
    <lineage>
        <taxon>Bacteria</taxon>
        <taxon>Bacillati</taxon>
        <taxon>Actinomycetota</taxon>
        <taxon>Actinomycetes</taxon>
        <taxon>Micrococcales</taxon>
        <taxon>Microbacteriaceae</taxon>
        <taxon>Agrococcus</taxon>
    </lineage>
</organism>
<keyword evidence="5" id="KW-0456">Lyase</keyword>
<keyword evidence="8" id="KW-1185">Reference proteome</keyword>
<accession>A0A1H1SE30</accession>
<dbReference type="OrthoDB" id="15077at2"/>
<evidence type="ECO:0000256" key="4">
    <source>
        <dbReference type="ARBA" id="ARBA00021735"/>
    </source>
</evidence>
<dbReference type="GO" id="GO:0006729">
    <property type="term" value="P:tetrahydrobiopterin biosynthetic process"/>
    <property type="evidence" value="ECO:0007669"/>
    <property type="project" value="InterPro"/>
</dbReference>
<evidence type="ECO:0000313" key="8">
    <source>
        <dbReference type="Proteomes" id="UP000199649"/>
    </source>
</evidence>
<evidence type="ECO:0000256" key="3">
    <source>
        <dbReference type="ARBA" id="ARBA00013252"/>
    </source>
</evidence>
<dbReference type="Gene3D" id="3.10.180.10">
    <property type="entry name" value="2,3-Dihydroxybiphenyl 1,2-Dioxygenase, domain 1"/>
    <property type="match status" value="1"/>
</dbReference>
<dbReference type="RefSeq" id="WP_092667193.1">
    <property type="nucleotide sequence ID" value="NZ_LT629734.1"/>
</dbReference>
<dbReference type="EC" id="4.2.1.96" evidence="3"/>
<dbReference type="Pfam" id="PF01329">
    <property type="entry name" value="Pterin_4a"/>
    <property type="match status" value="1"/>
</dbReference>
<comment type="catalytic activity">
    <reaction evidence="1">
        <text>(4aS,6R)-4a-hydroxy-L-erythro-5,6,7,8-tetrahydrobiopterin = (6R)-L-erythro-6,7-dihydrobiopterin + H2O</text>
        <dbReference type="Rhea" id="RHEA:11920"/>
        <dbReference type="ChEBI" id="CHEBI:15377"/>
        <dbReference type="ChEBI" id="CHEBI:15642"/>
        <dbReference type="ChEBI" id="CHEBI:43120"/>
        <dbReference type="EC" id="4.2.1.96"/>
    </reaction>
</comment>
<dbReference type="AlphaFoldDB" id="A0A1H1SE30"/>
<dbReference type="Pfam" id="PF18029">
    <property type="entry name" value="Glyoxalase_6"/>
    <property type="match status" value="1"/>
</dbReference>
<comment type="similarity">
    <text evidence="2">Belongs to the pterin-4-alpha-carbinolamine dehydratase family.</text>
</comment>